<dbReference type="GO" id="GO:1901170">
    <property type="term" value="P:naphthalene catabolic process"/>
    <property type="evidence" value="ECO:0007669"/>
    <property type="project" value="InterPro"/>
</dbReference>
<gene>
    <name evidence="4" type="ORF">EHS15_15750</name>
</gene>
<dbReference type="AlphaFoldDB" id="A0A4R9LXM9"/>
<dbReference type="OrthoDB" id="8560325at2"/>
<dbReference type="PIRSF" id="PIRSF006386">
    <property type="entry name" value="HCCAis_GSTk"/>
    <property type="match status" value="1"/>
</dbReference>
<feature type="active site" description="Nucleophile" evidence="2">
    <location>
        <position position="19"/>
    </location>
</feature>
<dbReference type="Pfam" id="PF01323">
    <property type="entry name" value="DSBA"/>
    <property type="match status" value="1"/>
</dbReference>
<dbReference type="GO" id="GO:0018845">
    <property type="term" value="F:2-hydroxychromene-2-carboxylate isomerase activity"/>
    <property type="evidence" value="ECO:0007669"/>
    <property type="project" value="UniProtKB-UniRule"/>
</dbReference>
<name>A0A4R9LXM9_9LEPT</name>
<dbReference type="Proteomes" id="UP000298058">
    <property type="component" value="Unassembled WGS sequence"/>
</dbReference>
<protein>
    <recommendedName>
        <fullName evidence="1">2-hydroxychromene-2-carboxylate isomerase</fullName>
        <ecNumber evidence="1">5.99.1.4</ecNumber>
    </recommendedName>
</protein>
<accession>A0A4R9LXM9</accession>
<keyword evidence="5" id="KW-1185">Reference proteome</keyword>
<dbReference type="EC" id="5.99.1.4" evidence="1"/>
<evidence type="ECO:0000256" key="2">
    <source>
        <dbReference type="PIRSR" id="PIRSR006386-1"/>
    </source>
</evidence>
<dbReference type="PANTHER" id="PTHR42943:SF2">
    <property type="entry name" value="GLUTATHIONE S-TRANSFERASE KAPPA 1"/>
    <property type="match status" value="1"/>
</dbReference>
<dbReference type="CDD" id="cd03022">
    <property type="entry name" value="DsbA_HCCA_Iso"/>
    <property type="match status" value="1"/>
</dbReference>
<comment type="catalytic activity">
    <reaction evidence="1">
        <text>2-hydroxychromene-2-carboxylate = (3E)-4-(2-hydroxyphenyl)-2-oxobut-3-enoate</text>
        <dbReference type="Rhea" id="RHEA:27401"/>
        <dbReference type="ChEBI" id="CHEBI:59350"/>
        <dbReference type="ChEBI" id="CHEBI:59353"/>
        <dbReference type="EC" id="5.99.1.4"/>
    </reaction>
</comment>
<sequence length="206" mass="23614">MFGKIILVKELEFYFDFASTYSYLSVMRVSSLVKEKNVRIVFKPILLGPIFKTMGWDTSPFHIYPAKGKYMWKDLNRRADKWGIPLVIPSVFPANGLFAARIAVLSSGEVWNSDFIKQVFCAQFQENKDISSEDTLRSILQRLNVLGIDSILANSKSDANKEALRNETEKARVLGIFGAPSFIYKEELFWGDDRLEDALDWVETHD</sequence>
<dbReference type="GO" id="GO:0004364">
    <property type="term" value="F:glutathione transferase activity"/>
    <property type="evidence" value="ECO:0007669"/>
    <property type="project" value="TreeGrafter"/>
</dbReference>
<comment type="similarity">
    <text evidence="1">Belongs to the GST superfamily. NadH family.</text>
</comment>
<dbReference type="SUPFAM" id="SSF52833">
    <property type="entry name" value="Thioredoxin-like"/>
    <property type="match status" value="1"/>
</dbReference>
<dbReference type="InterPro" id="IPR044087">
    <property type="entry name" value="NahD-like"/>
</dbReference>
<evidence type="ECO:0000259" key="3">
    <source>
        <dbReference type="Pfam" id="PF01323"/>
    </source>
</evidence>
<dbReference type="Gene3D" id="3.40.30.10">
    <property type="entry name" value="Glutaredoxin"/>
    <property type="match status" value="1"/>
</dbReference>
<keyword evidence="1 4" id="KW-0413">Isomerase</keyword>
<feature type="domain" description="DSBA-like thioredoxin" evidence="3">
    <location>
        <begin position="11"/>
        <end position="197"/>
    </location>
</feature>
<dbReference type="InterPro" id="IPR014440">
    <property type="entry name" value="HCCAis_GSTk"/>
</dbReference>
<dbReference type="InterPro" id="IPR001853">
    <property type="entry name" value="DSBA-like_thioredoxin_dom"/>
</dbReference>
<evidence type="ECO:0000256" key="1">
    <source>
        <dbReference type="PIRNR" id="PIRNR006386"/>
    </source>
</evidence>
<dbReference type="PANTHER" id="PTHR42943">
    <property type="entry name" value="GLUTATHIONE S-TRANSFERASE KAPPA"/>
    <property type="match status" value="1"/>
</dbReference>
<dbReference type="GO" id="GO:0004602">
    <property type="term" value="F:glutathione peroxidase activity"/>
    <property type="evidence" value="ECO:0007669"/>
    <property type="project" value="TreeGrafter"/>
</dbReference>
<dbReference type="EMBL" id="RQHW01000051">
    <property type="protein sequence ID" value="TGN17987.1"/>
    <property type="molecule type" value="Genomic_DNA"/>
</dbReference>
<dbReference type="InterPro" id="IPR036249">
    <property type="entry name" value="Thioredoxin-like_sf"/>
</dbReference>
<evidence type="ECO:0000313" key="4">
    <source>
        <dbReference type="EMBL" id="TGN17987.1"/>
    </source>
</evidence>
<evidence type="ECO:0000313" key="5">
    <source>
        <dbReference type="Proteomes" id="UP000298058"/>
    </source>
</evidence>
<organism evidence="4 5">
    <name type="scientific">Leptospira idonii</name>
    <dbReference type="NCBI Taxonomy" id="1193500"/>
    <lineage>
        <taxon>Bacteria</taxon>
        <taxon>Pseudomonadati</taxon>
        <taxon>Spirochaetota</taxon>
        <taxon>Spirochaetia</taxon>
        <taxon>Leptospirales</taxon>
        <taxon>Leptospiraceae</taxon>
        <taxon>Leptospira</taxon>
    </lineage>
</organism>
<proteinExistence type="inferred from homology"/>
<dbReference type="GO" id="GO:0006749">
    <property type="term" value="P:glutathione metabolic process"/>
    <property type="evidence" value="ECO:0007669"/>
    <property type="project" value="TreeGrafter"/>
</dbReference>
<reference evidence="4" key="1">
    <citation type="journal article" date="2019" name="PLoS Negl. Trop. Dis.">
        <title>Revisiting the worldwide diversity of Leptospira species in the environment.</title>
        <authorList>
            <person name="Vincent A.T."/>
            <person name="Schiettekatte O."/>
            <person name="Bourhy P."/>
            <person name="Veyrier F.J."/>
            <person name="Picardeau M."/>
        </authorList>
    </citation>
    <scope>NUCLEOTIDE SEQUENCE [LARGE SCALE GENOMIC DNA]</scope>
    <source>
        <strain evidence="4">201300427</strain>
    </source>
</reference>
<dbReference type="InterPro" id="IPR051924">
    <property type="entry name" value="GST_Kappa/NadH"/>
</dbReference>
<comment type="caution">
    <text evidence="4">The sequence shown here is derived from an EMBL/GenBank/DDBJ whole genome shotgun (WGS) entry which is preliminary data.</text>
</comment>